<keyword evidence="3" id="KW-1185">Reference proteome</keyword>
<evidence type="ECO:0000313" key="3">
    <source>
        <dbReference type="Proteomes" id="UP001054846"/>
    </source>
</evidence>
<dbReference type="InterPro" id="IPR001173">
    <property type="entry name" value="Glyco_trans_2-like"/>
</dbReference>
<dbReference type="Proteomes" id="UP001054846">
    <property type="component" value="Chromosome"/>
</dbReference>
<name>A0ABY3PQK4_9CYAN</name>
<accession>A0ABY3PQK4</accession>
<organism evidence="2 3">
    <name type="scientific">Gloeobacter morelensis MG652769</name>
    <dbReference type="NCBI Taxonomy" id="2781736"/>
    <lineage>
        <taxon>Bacteria</taxon>
        <taxon>Bacillati</taxon>
        <taxon>Cyanobacteriota</taxon>
        <taxon>Cyanophyceae</taxon>
        <taxon>Gloeobacterales</taxon>
        <taxon>Gloeobacteraceae</taxon>
        <taxon>Gloeobacter</taxon>
        <taxon>Gloeobacter morelensis</taxon>
    </lineage>
</organism>
<dbReference type="CDD" id="cd06433">
    <property type="entry name" value="GT_2_WfgS_like"/>
    <property type="match status" value="1"/>
</dbReference>
<dbReference type="PANTHER" id="PTHR22916:SF65">
    <property type="entry name" value="SLR1065 PROTEIN"/>
    <property type="match status" value="1"/>
</dbReference>
<sequence length="278" mass="31483">MGVTVVTPAYNAVQFLPQLLANLAGLKGVDLEHIVVDGGSNDGTLDLLSRWADRYNLRWISEKDKGQYDAINKGFALATRPLVGYQNVDDFYFPAGLVELARYLEEHPDVTGAYGQYAIVDGAGRFLAYPHNVGDFSPKKLCRGNYIFPGAFIVRRAQLQAIVFDARLNFYGDWDWLLQMALSGRKLAYVPTLVAAFRRHQASKTSTWSAERLQDEWRYICTKHSLDLRAVKFDAFATRLTQRLVTEAKKRTGLHDRDRQAYQHQRNNCAVDFESPGV</sequence>
<dbReference type="Pfam" id="PF00535">
    <property type="entry name" value="Glycos_transf_2"/>
    <property type="match status" value="1"/>
</dbReference>
<gene>
    <name evidence="2" type="ORF">ISF26_07070</name>
</gene>
<reference evidence="2 3" key="1">
    <citation type="journal article" date="2021" name="Genome Biol. Evol.">
        <title>Complete Genome Sequencing of a Novel Gloeobacter Species from a Waterfall Cave in Mexico.</title>
        <authorList>
            <person name="Saw J.H."/>
            <person name="Cardona T."/>
            <person name="Montejano G."/>
        </authorList>
    </citation>
    <scope>NUCLEOTIDE SEQUENCE [LARGE SCALE GENOMIC DNA]</scope>
    <source>
        <strain evidence="2">MG652769</strain>
    </source>
</reference>
<dbReference type="RefSeq" id="WP_230843211.1">
    <property type="nucleotide sequence ID" value="NZ_CP063845.1"/>
</dbReference>
<dbReference type="SUPFAM" id="SSF53448">
    <property type="entry name" value="Nucleotide-diphospho-sugar transferases"/>
    <property type="match status" value="1"/>
</dbReference>
<dbReference type="PANTHER" id="PTHR22916">
    <property type="entry name" value="GLYCOSYLTRANSFERASE"/>
    <property type="match status" value="1"/>
</dbReference>
<feature type="domain" description="Glycosyltransferase 2-like" evidence="1">
    <location>
        <begin position="4"/>
        <end position="116"/>
    </location>
</feature>
<dbReference type="Gene3D" id="3.90.550.10">
    <property type="entry name" value="Spore Coat Polysaccharide Biosynthesis Protein SpsA, Chain A"/>
    <property type="match status" value="1"/>
</dbReference>
<evidence type="ECO:0000313" key="2">
    <source>
        <dbReference type="EMBL" id="UFP95972.1"/>
    </source>
</evidence>
<proteinExistence type="predicted"/>
<dbReference type="EMBL" id="CP063845">
    <property type="protein sequence ID" value="UFP95972.1"/>
    <property type="molecule type" value="Genomic_DNA"/>
</dbReference>
<protein>
    <submittedName>
        <fullName evidence="2">Glycosyltransferase</fullName>
    </submittedName>
</protein>
<evidence type="ECO:0000259" key="1">
    <source>
        <dbReference type="Pfam" id="PF00535"/>
    </source>
</evidence>
<dbReference type="InterPro" id="IPR029044">
    <property type="entry name" value="Nucleotide-diphossugar_trans"/>
</dbReference>